<accession>A0ACC2VZP5</accession>
<sequence>MASMALWHLELLPGQKYPVMVTRDFRITNAALGEEIVDESGRSVVKITHQPVNPRDLADDSDDDSDFSDDEDEEDDDEEVDMEKLMAAMNGKKGKKTSAEEEEEEEDEDDEDFEEDPVATAVVCSLLPGRIEQTQLNLTFVSEEVVMFEVTGKNPVHLMGNYIHQETGGHHHHGEDDESDDEDFSFEEDSDDEDMSMGEDASHRFEEVKEDAKAKKADATKKRKAETQETDSKRSTASATEKKAPTPVAGEKKAERPAKKQKTDAAKPAEKKKEAAEKPEQKSAKKQTLPSGLQIEDFKIGDGPVAKKGKRLGMRYIGKLLNGKIFDSNTSGQPFYFRLGAGEVIKGWDQGIEGMAVGGERKLTIPAKLAYGSQKLPGLPSNSVLTFDIKLTHCTDLHKTFILIEGVRCSGQENDTAGPNRMFDCHSDPYHDKWKTLTQAIGELTDYLHKRQWALPAWFDVGYHLLLVEAYANTQKYIVALVRNQHAKLV</sequence>
<proteinExistence type="predicted"/>
<gene>
    <name evidence="1" type="ORF">QFC21_001954</name>
</gene>
<name>A0ACC2VZP5_9TREE</name>
<organism evidence="1 2">
    <name type="scientific">Naganishia friedmannii</name>
    <dbReference type="NCBI Taxonomy" id="89922"/>
    <lineage>
        <taxon>Eukaryota</taxon>
        <taxon>Fungi</taxon>
        <taxon>Dikarya</taxon>
        <taxon>Basidiomycota</taxon>
        <taxon>Agaricomycotina</taxon>
        <taxon>Tremellomycetes</taxon>
        <taxon>Filobasidiales</taxon>
        <taxon>Filobasidiaceae</taxon>
        <taxon>Naganishia</taxon>
    </lineage>
</organism>
<reference evidence="1" key="1">
    <citation type="submission" date="2023-04" db="EMBL/GenBank/DDBJ databases">
        <title>Draft Genome sequencing of Naganishia species isolated from polar environments using Oxford Nanopore Technology.</title>
        <authorList>
            <person name="Leo P."/>
            <person name="Venkateswaran K."/>
        </authorList>
    </citation>
    <scope>NUCLEOTIDE SEQUENCE</scope>
    <source>
        <strain evidence="1">MNA-CCFEE 5423</strain>
    </source>
</reference>
<keyword evidence="2" id="KW-1185">Reference proteome</keyword>
<dbReference type="EMBL" id="JASBWT010000005">
    <property type="protein sequence ID" value="KAJ9104459.1"/>
    <property type="molecule type" value="Genomic_DNA"/>
</dbReference>
<evidence type="ECO:0000313" key="1">
    <source>
        <dbReference type="EMBL" id="KAJ9104459.1"/>
    </source>
</evidence>
<evidence type="ECO:0000313" key="2">
    <source>
        <dbReference type="Proteomes" id="UP001227268"/>
    </source>
</evidence>
<dbReference type="Proteomes" id="UP001227268">
    <property type="component" value="Unassembled WGS sequence"/>
</dbReference>
<comment type="caution">
    <text evidence="1">The sequence shown here is derived from an EMBL/GenBank/DDBJ whole genome shotgun (WGS) entry which is preliminary data.</text>
</comment>
<protein>
    <submittedName>
        <fullName evidence="1">Uncharacterized protein</fullName>
    </submittedName>
</protein>